<dbReference type="GO" id="GO:0005783">
    <property type="term" value="C:endoplasmic reticulum"/>
    <property type="evidence" value="ECO:0007669"/>
    <property type="project" value="TreeGrafter"/>
</dbReference>
<feature type="transmembrane region" description="Helical" evidence="9">
    <location>
        <begin position="12"/>
        <end position="30"/>
    </location>
</feature>
<evidence type="ECO:0000256" key="6">
    <source>
        <dbReference type="PIRSR" id="PIRSR601382-2"/>
    </source>
</evidence>
<evidence type="ECO:0000313" key="10">
    <source>
        <dbReference type="EMBL" id="KOS20172.1"/>
    </source>
</evidence>
<dbReference type="EMBL" id="LGSR01000018">
    <property type="protein sequence ID" value="KOS20172.1"/>
    <property type="molecule type" value="Genomic_DNA"/>
</dbReference>
<evidence type="ECO:0000256" key="9">
    <source>
        <dbReference type="SAM" id="Phobius"/>
    </source>
</evidence>
<dbReference type="InterPro" id="IPR050749">
    <property type="entry name" value="Glycosyl_Hydrolase_47"/>
</dbReference>
<evidence type="ECO:0000256" key="8">
    <source>
        <dbReference type="RuleBase" id="RU361193"/>
    </source>
</evidence>
<keyword evidence="11" id="KW-1185">Reference proteome</keyword>
<dbReference type="GO" id="GO:0005975">
    <property type="term" value="P:carbohydrate metabolic process"/>
    <property type="evidence" value="ECO:0007669"/>
    <property type="project" value="InterPro"/>
</dbReference>
<dbReference type="STRING" id="150374.A0A0N0RTL9"/>
<name>A0A0N0RTL9_ESCWE</name>
<sequence>MLIQIQGRLGLRYVAAAFFLTATLSLFFWHRTDRSPRHALLSEIKYVPSSYDWGKARIFHPVEDMRSPPEGVPRRFPRIQAEHRKGQQDDQARARKEIIKDAFVKSWKAYRKFAWAKDELKPITGGGKTTFSGWSAQLVDAMDTLWIMGLTEDFNDAIQEVARIDWSKTRDRGRINLFEVTIRYLGGLLAAYDLSGLPILRDKAVELADTLYMAFDTPNRLPTHYLELKKATSGETLADTKISTAAGGTLCLEFTRLSQITGDPKYYDATERVKHFLYKWQNQTAHPGMWPEELNFRDENVIENRYTLSGGADSMYEYFPKMHALLGGLDPQYEEMTVRSLETARDLLLFRPMTPQDSNVLLSGSVISFVGDDLFSPDMDHLTCFAGGMYALAGRLLAREDFVDLGSRLTAGCIWEYDAMPTNIMPDSASFVRCEKMDGPCPYNKTLDWVISLPGFTSLRNRGYLQRPEAIESVFYMWRITGNQVWRDAAWRMWEGIARETETELAFASILDVTKPLVGGQLDVMETFWLAETLKYFYLIFDDDSVIDLDEWVFNTEAHPFKRPKTAVETSGRR</sequence>
<keyword evidence="9" id="KW-0812">Transmembrane</keyword>
<dbReference type="AlphaFoldDB" id="A0A0N0RTL9"/>
<dbReference type="UniPathway" id="UPA00378"/>
<keyword evidence="4 8" id="KW-0378">Hydrolase</keyword>
<dbReference type="Pfam" id="PF01532">
    <property type="entry name" value="Glyco_hydro_47"/>
    <property type="match status" value="1"/>
</dbReference>
<feature type="disulfide bond" evidence="7">
    <location>
        <begin position="384"/>
        <end position="413"/>
    </location>
</feature>
<dbReference type="SUPFAM" id="SSF48225">
    <property type="entry name" value="Seven-hairpin glycosidases"/>
    <property type="match status" value="1"/>
</dbReference>
<evidence type="ECO:0000256" key="7">
    <source>
        <dbReference type="PIRSR" id="PIRSR601382-3"/>
    </source>
</evidence>
<keyword evidence="8" id="KW-0326">Glycosidase</keyword>
<evidence type="ECO:0000256" key="3">
    <source>
        <dbReference type="ARBA" id="ARBA00007658"/>
    </source>
</evidence>
<proteinExistence type="inferred from homology"/>
<gene>
    <name evidence="10" type="ORF">ESCO_006125</name>
</gene>
<dbReference type="InterPro" id="IPR012341">
    <property type="entry name" value="6hp_glycosidase-like_sf"/>
</dbReference>
<dbReference type="GO" id="GO:0036503">
    <property type="term" value="P:ERAD pathway"/>
    <property type="evidence" value="ECO:0007669"/>
    <property type="project" value="UniProtKB-ARBA"/>
</dbReference>
<dbReference type="GO" id="GO:0004571">
    <property type="term" value="F:mannosyl-oligosaccharide 1,2-alpha-mannosidase activity"/>
    <property type="evidence" value="ECO:0007669"/>
    <property type="project" value="InterPro"/>
</dbReference>
<comment type="pathway">
    <text evidence="2">Protein modification; protein glycosylation.</text>
</comment>
<accession>A0A0N0RTL9</accession>
<evidence type="ECO:0000256" key="5">
    <source>
        <dbReference type="ARBA" id="ARBA00023157"/>
    </source>
</evidence>
<comment type="similarity">
    <text evidence="3 8">Belongs to the glycosyl hydrolase 47 family.</text>
</comment>
<dbReference type="GO" id="GO:0016020">
    <property type="term" value="C:membrane"/>
    <property type="evidence" value="ECO:0007669"/>
    <property type="project" value="InterPro"/>
</dbReference>
<comment type="caution">
    <text evidence="10">The sequence shown here is derived from an EMBL/GenBank/DDBJ whole genome shotgun (WGS) entry which is preliminary data.</text>
</comment>
<dbReference type="OrthoDB" id="8118055at2759"/>
<dbReference type="PANTHER" id="PTHR11742:SF89">
    <property type="entry name" value="ALPHA-1,2-MANNOSIDASE"/>
    <property type="match status" value="1"/>
</dbReference>
<keyword evidence="9" id="KW-1133">Transmembrane helix</keyword>
<dbReference type="InterPro" id="IPR001382">
    <property type="entry name" value="Glyco_hydro_47"/>
</dbReference>
<keyword evidence="6" id="KW-0479">Metal-binding</keyword>
<evidence type="ECO:0000256" key="2">
    <source>
        <dbReference type="ARBA" id="ARBA00004922"/>
    </source>
</evidence>
<keyword evidence="5 7" id="KW-1015">Disulfide bond</keyword>
<dbReference type="PRINTS" id="PR00747">
    <property type="entry name" value="GLYHDRLASE47"/>
</dbReference>
<dbReference type="Gene3D" id="1.50.10.10">
    <property type="match status" value="1"/>
</dbReference>
<protein>
    <recommendedName>
        <fullName evidence="8">alpha-1,2-Mannosidase</fullName>
        <ecNumber evidence="8">3.2.1.-</ecNumber>
    </recommendedName>
</protein>
<feature type="binding site" evidence="6">
    <location>
        <position position="556"/>
    </location>
    <ligand>
        <name>Ca(2+)</name>
        <dbReference type="ChEBI" id="CHEBI:29108"/>
    </ligand>
</feature>
<reference evidence="10 11" key="1">
    <citation type="submission" date="2015-07" db="EMBL/GenBank/DDBJ databases">
        <title>The genome of the fungus Escovopsis weberi, a specialized disease agent of ant agriculture.</title>
        <authorList>
            <person name="de Man T.J."/>
            <person name="Stajich J.E."/>
            <person name="Kubicek C.P."/>
            <person name="Chenthamara K."/>
            <person name="Atanasova L."/>
            <person name="Druzhinina I.S."/>
            <person name="Birnbaum S."/>
            <person name="Barribeau S.M."/>
            <person name="Teiling C."/>
            <person name="Suen G."/>
            <person name="Currie C."/>
            <person name="Gerardo N.M."/>
        </authorList>
    </citation>
    <scope>NUCLEOTIDE SEQUENCE [LARGE SCALE GENOMIC DNA]</scope>
</reference>
<dbReference type="GO" id="GO:0005509">
    <property type="term" value="F:calcium ion binding"/>
    <property type="evidence" value="ECO:0007669"/>
    <property type="project" value="InterPro"/>
</dbReference>
<organism evidence="10 11">
    <name type="scientific">Escovopsis weberi</name>
    <dbReference type="NCBI Taxonomy" id="150374"/>
    <lineage>
        <taxon>Eukaryota</taxon>
        <taxon>Fungi</taxon>
        <taxon>Dikarya</taxon>
        <taxon>Ascomycota</taxon>
        <taxon>Pezizomycotina</taxon>
        <taxon>Sordariomycetes</taxon>
        <taxon>Hypocreomycetidae</taxon>
        <taxon>Hypocreales</taxon>
        <taxon>Hypocreaceae</taxon>
        <taxon>Escovopsis</taxon>
    </lineage>
</organism>
<dbReference type="PANTHER" id="PTHR11742">
    <property type="entry name" value="MANNOSYL-OLIGOSACCHARIDE ALPHA-1,2-MANNOSIDASE-RELATED"/>
    <property type="match status" value="1"/>
</dbReference>
<evidence type="ECO:0000256" key="1">
    <source>
        <dbReference type="ARBA" id="ARBA00001913"/>
    </source>
</evidence>
<dbReference type="Proteomes" id="UP000053831">
    <property type="component" value="Unassembled WGS sequence"/>
</dbReference>
<keyword evidence="6" id="KW-0106">Calcium</keyword>
<keyword evidence="9" id="KW-0472">Membrane</keyword>
<comment type="cofactor">
    <cofactor evidence="1 6">
        <name>Ca(2+)</name>
        <dbReference type="ChEBI" id="CHEBI:29108"/>
    </cofactor>
</comment>
<evidence type="ECO:0000256" key="4">
    <source>
        <dbReference type="ARBA" id="ARBA00022801"/>
    </source>
</evidence>
<evidence type="ECO:0000313" key="11">
    <source>
        <dbReference type="Proteomes" id="UP000053831"/>
    </source>
</evidence>
<dbReference type="EC" id="3.2.1.-" evidence="8"/>
<dbReference type="InterPro" id="IPR036026">
    <property type="entry name" value="Seven-hairpin_glycosidases"/>
</dbReference>